<accession>A0A926F3D3</accession>
<evidence type="ECO:0000313" key="3">
    <source>
        <dbReference type="Proteomes" id="UP000651085"/>
    </source>
</evidence>
<gene>
    <name evidence="2" type="ORF">H8744_08425</name>
</gene>
<dbReference type="RefSeq" id="WP_262434414.1">
    <property type="nucleotide sequence ID" value="NZ_JACRTF010000001.1"/>
</dbReference>
<dbReference type="Proteomes" id="UP000651085">
    <property type="component" value="Unassembled WGS sequence"/>
</dbReference>
<evidence type="ECO:0000256" key="1">
    <source>
        <dbReference type="SAM" id="SignalP"/>
    </source>
</evidence>
<feature type="chain" id="PRO_5038483433" evidence="1">
    <location>
        <begin position="29"/>
        <end position="187"/>
    </location>
</feature>
<protein>
    <submittedName>
        <fullName evidence="2">Uncharacterized protein</fullName>
    </submittedName>
</protein>
<comment type="caution">
    <text evidence="2">The sequence shown here is derived from an EMBL/GenBank/DDBJ whole genome shotgun (WGS) entry which is preliminary data.</text>
</comment>
<reference evidence="2" key="1">
    <citation type="submission" date="2020-08" db="EMBL/GenBank/DDBJ databases">
        <title>Genome public.</title>
        <authorList>
            <person name="Liu C."/>
            <person name="Sun Q."/>
        </authorList>
    </citation>
    <scope>NUCLEOTIDE SEQUENCE</scope>
    <source>
        <strain evidence="2">N12</strain>
    </source>
</reference>
<dbReference type="PROSITE" id="PS51257">
    <property type="entry name" value="PROKAR_LIPOPROTEIN"/>
    <property type="match status" value="1"/>
</dbReference>
<organism evidence="2 3">
    <name type="scientific">Jilunia laotingensis</name>
    <dbReference type="NCBI Taxonomy" id="2763675"/>
    <lineage>
        <taxon>Bacteria</taxon>
        <taxon>Pseudomonadati</taxon>
        <taxon>Bacteroidota</taxon>
        <taxon>Bacteroidia</taxon>
        <taxon>Bacteroidales</taxon>
        <taxon>Bacteroidaceae</taxon>
        <taxon>Jilunia</taxon>
    </lineage>
</organism>
<keyword evidence="1" id="KW-0732">Signal</keyword>
<evidence type="ECO:0000313" key="2">
    <source>
        <dbReference type="EMBL" id="MBC8593270.1"/>
    </source>
</evidence>
<sequence length="187" mass="20418">MKYFCKQNRFAHLAIVVTLCCFIFGACSNDDDDTDKNPPAPDKGTPTFSFSYSIGDAELLKYIDVTIISIDASGNQKTEKVSSFPWTQTSTTDNLPCTAGYRVKLSLKEGADLTKATYPISQVLNINNRYGVVKDNSELSGYNSTSSLALKDAATAKLILERHAQSDFFYTLNEDGKGGAATEIPLK</sequence>
<dbReference type="EMBL" id="JACRTF010000001">
    <property type="protein sequence ID" value="MBC8593270.1"/>
    <property type="molecule type" value="Genomic_DNA"/>
</dbReference>
<proteinExistence type="predicted"/>
<name>A0A926F3D3_9BACT</name>
<keyword evidence="3" id="KW-1185">Reference proteome</keyword>
<dbReference type="AlphaFoldDB" id="A0A926F3D3"/>
<feature type="signal peptide" evidence="1">
    <location>
        <begin position="1"/>
        <end position="28"/>
    </location>
</feature>